<protein>
    <submittedName>
        <fullName evidence="1">Uncharacterized protein</fullName>
    </submittedName>
</protein>
<name>A0A9X4NTN5_9BURK</name>
<keyword evidence="2" id="KW-1185">Reference proteome</keyword>
<proteinExistence type="predicted"/>
<reference evidence="1" key="1">
    <citation type="submission" date="2013-01" db="EMBL/GenBank/DDBJ databases">
        <title>Genome draft of Hydrogenophaga taeniospiralis 2K1.</title>
        <authorList>
            <person name="Gomila M."/>
            <person name="Lalucat J."/>
        </authorList>
    </citation>
    <scope>NUCLEOTIDE SEQUENCE</scope>
    <source>
        <strain evidence="1">CCUG 15921</strain>
    </source>
</reference>
<dbReference type="EMBL" id="AOGK01000024">
    <property type="protein sequence ID" value="MDG5977678.1"/>
    <property type="molecule type" value="Genomic_DNA"/>
</dbReference>
<dbReference type="Proteomes" id="UP001152876">
    <property type="component" value="Unassembled WGS sequence"/>
</dbReference>
<dbReference type="InterPro" id="IPR013393">
    <property type="entry name" value="T3SS_HrpB4"/>
</dbReference>
<organism evidence="1 2">
    <name type="scientific">Hydrogenophaga taeniospiralis CCUG 15921</name>
    <dbReference type="NCBI Taxonomy" id="1281780"/>
    <lineage>
        <taxon>Bacteria</taxon>
        <taxon>Pseudomonadati</taxon>
        <taxon>Pseudomonadota</taxon>
        <taxon>Betaproteobacteria</taxon>
        <taxon>Burkholderiales</taxon>
        <taxon>Comamonadaceae</taxon>
        <taxon>Hydrogenophaga</taxon>
    </lineage>
</organism>
<comment type="caution">
    <text evidence="1">The sequence shown here is derived from an EMBL/GenBank/DDBJ whole genome shotgun (WGS) entry which is preliminary data.</text>
</comment>
<gene>
    <name evidence="1" type="ORF">H010_20651</name>
</gene>
<evidence type="ECO:0000313" key="1">
    <source>
        <dbReference type="EMBL" id="MDG5977678.1"/>
    </source>
</evidence>
<accession>A0A9X4NTN5</accession>
<sequence length="156" mass="17086">MASLFLRRCGPLPDLPTLATPGGRLALLDRHALLSRLCALALLSRPGVMRCCIERRTRQAIESALGPALGALRAVAHEGPVVPAPVAAWMPIQWACVGYADLWHAGVWSHRSLRRMVRLALPARWPVPLSAVPSPHVSTQDALRRLNELYEGEAPW</sequence>
<dbReference type="AlphaFoldDB" id="A0A9X4NTN5"/>
<dbReference type="Pfam" id="PF09502">
    <property type="entry name" value="HrpB4"/>
    <property type="match status" value="1"/>
</dbReference>
<evidence type="ECO:0000313" key="2">
    <source>
        <dbReference type="Proteomes" id="UP001152876"/>
    </source>
</evidence>